<feature type="compositionally biased region" description="Low complexity" evidence="1">
    <location>
        <begin position="456"/>
        <end position="472"/>
    </location>
</feature>
<feature type="compositionally biased region" description="Low complexity" evidence="1">
    <location>
        <begin position="1"/>
        <end position="38"/>
    </location>
</feature>
<feature type="compositionally biased region" description="Low complexity" evidence="1">
    <location>
        <begin position="432"/>
        <end position="442"/>
    </location>
</feature>
<feature type="compositionally biased region" description="Acidic residues" evidence="1">
    <location>
        <begin position="157"/>
        <end position="167"/>
    </location>
</feature>
<name>A0A0B6Z3T7_9EUPU</name>
<organism evidence="2">
    <name type="scientific">Arion vulgaris</name>
    <dbReference type="NCBI Taxonomy" id="1028688"/>
    <lineage>
        <taxon>Eukaryota</taxon>
        <taxon>Metazoa</taxon>
        <taxon>Spiralia</taxon>
        <taxon>Lophotrochozoa</taxon>
        <taxon>Mollusca</taxon>
        <taxon>Gastropoda</taxon>
        <taxon>Heterobranchia</taxon>
        <taxon>Euthyneura</taxon>
        <taxon>Panpulmonata</taxon>
        <taxon>Eupulmonata</taxon>
        <taxon>Stylommatophora</taxon>
        <taxon>Helicina</taxon>
        <taxon>Arionoidea</taxon>
        <taxon>Arionidae</taxon>
        <taxon>Arion</taxon>
    </lineage>
</organism>
<feature type="region of interest" description="Disordered" evidence="1">
    <location>
        <begin position="141"/>
        <end position="182"/>
    </location>
</feature>
<feature type="compositionally biased region" description="Polar residues" evidence="1">
    <location>
        <begin position="39"/>
        <end position="49"/>
    </location>
</feature>
<feature type="region of interest" description="Disordered" evidence="1">
    <location>
        <begin position="1"/>
        <end position="53"/>
    </location>
</feature>
<feature type="non-terminal residue" evidence="2">
    <location>
        <position position="506"/>
    </location>
</feature>
<feature type="compositionally biased region" description="Basic residues" evidence="1">
    <location>
        <begin position="323"/>
        <end position="336"/>
    </location>
</feature>
<reference evidence="2" key="1">
    <citation type="submission" date="2014-12" db="EMBL/GenBank/DDBJ databases">
        <title>Insight into the proteome of Arion vulgaris.</title>
        <authorList>
            <person name="Aradska J."/>
            <person name="Bulat T."/>
            <person name="Smidak R."/>
            <person name="Sarate P."/>
            <person name="Gangsoo J."/>
            <person name="Sialana F."/>
            <person name="Bilban M."/>
            <person name="Lubec G."/>
        </authorList>
    </citation>
    <scope>NUCLEOTIDE SEQUENCE</scope>
    <source>
        <tissue evidence="2">Skin</tissue>
    </source>
</reference>
<dbReference type="AlphaFoldDB" id="A0A0B6Z3T7"/>
<sequence length="506" mass="55224">RSLLVSSHQSLSSSKSSSRLLRGNYLPKPRSSSPVSSKYIHTSPRSGSPNLYHFSSRMRKRSSDSFRDASYMYAKRLRRSREANHEYETTEDKQSSISSVTSETVEIVTASSLATPPAILDTSRVLLFPISKTSNSHLSMPDADFTVCPGSSPTAEDSSDSEDDTEDVLSKDEHSNRMTVSSETMLTVTTETRRLDVDPRSHNGRAWNADSLRIHHHHDQLADAVQSENICRQHTGGHCQTQSSGMNVGASGDESETFEGSSFDASGATSGGALPARCQINTTLFLKRSTLDAQSEASGAVERSHDEDCLWNGACNRSDCKSNRRRNMKNGQRKVGRVIPGETDSEDQNDVGENTDSENNDEHTNEDHRQVRVEESSGLYSEDEHVDAECDHDVGSSHSTSDSKKSLPRLVEESMEGASQNNLLTSTSYQPSSSFKEASSSSPNLQAFTSRKKRSVSPTSSVHTSSSKGFSSKSHHLSADNRRSLFTSSHTDSSDSSFDEGPSSGA</sequence>
<evidence type="ECO:0000313" key="2">
    <source>
        <dbReference type="EMBL" id="CEK62370.1"/>
    </source>
</evidence>
<feature type="region of interest" description="Disordered" evidence="1">
    <location>
        <begin position="321"/>
        <end position="506"/>
    </location>
</feature>
<feature type="region of interest" description="Disordered" evidence="1">
    <location>
        <begin position="236"/>
        <end position="274"/>
    </location>
</feature>
<feature type="compositionally biased region" description="Polar residues" evidence="1">
    <location>
        <begin position="236"/>
        <end position="246"/>
    </location>
</feature>
<proteinExistence type="predicted"/>
<accession>A0A0B6Z3T7</accession>
<dbReference type="EMBL" id="HACG01015505">
    <property type="protein sequence ID" value="CEK62370.1"/>
    <property type="molecule type" value="Transcribed_RNA"/>
</dbReference>
<evidence type="ECO:0000256" key="1">
    <source>
        <dbReference type="SAM" id="MobiDB-lite"/>
    </source>
</evidence>
<feature type="compositionally biased region" description="Basic and acidic residues" evidence="1">
    <location>
        <begin position="387"/>
        <end position="405"/>
    </location>
</feature>
<feature type="compositionally biased region" description="Acidic residues" evidence="1">
    <location>
        <begin position="343"/>
        <end position="359"/>
    </location>
</feature>
<feature type="non-terminal residue" evidence="2">
    <location>
        <position position="1"/>
    </location>
</feature>
<feature type="compositionally biased region" description="Basic and acidic residues" evidence="1">
    <location>
        <begin position="360"/>
        <end position="375"/>
    </location>
</feature>
<feature type="compositionally biased region" description="Low complexity" evidence="1">
    <location>
        <begin position="484"/>
        <end position="506"/>
    </location>
</feature>
<gene>
    <name evidence="2" type="primary">ORF44993</name>
</gene>
<feature type="compositionally biased region" description="Polar residues" evidence="1">
    <location>
        <begin position="417"/>
        <end position="431"/>
    </location>
</feature>
<feature type="compositionally biased region" description="Polar residues" evidence="1">
    <location>
        <begin position="258"/>
        <end position="268"/>
    </location>
</feature>
<protein>
    <submittedName>
        <fullName evidence="2">Uncharacterized protein</fullName>
    </submittedName>
</protein>